<reference evidence="1 3" key="2">
    <citation type="journal article" date="2013" name="J. Biotechnol.">
        <title>Establishment and interpretation of the genome sequence of the phytopathogenic fungus Rhizoctonia solani AG1-IB isolate 7/3/14.</title>
        <authorList>
            <person name="Wibberg D.W."/>
            <person name="Jelonek L.J."/>
            <person name="Rupp O.R."/>
            <person name="Hennig M.H."/>
            <person name="Eikmeyer F.E."/>
            <person name="Goesmann A.G."/>
            <person name="Hartmann A.H."/>
            <person name="Borriss R.B."/>
            <person name="Grosch R.G."/>
            <person name="Puehler A.P."/>
            <person name="Schlueter A.S."/>
        </authorList>
    </citation>
    <scope>NUCLEOTIDE SEQUENCE [LARGE SCALE GENOMIC DNA]</scope>
    <source>
        <strain evidence="3">AG1-IB / isolate 7/3/14</strain>
        <strain evidence="1">Isolate 7/3/14</strain>
    </source>
</reference>
<keyword evidence="4" id="KW-1185">Reference proteome</keyword>
<reference evidence="1" key="1">
    <citation type="submission" date="2012-10" db="EMBL/GenBank/DDBJ databases">
        <authorList>
            <person name="Jelonek L."/>
        </authorList>
    </citation>
    <scope>NUCLEOTIDE SEQUENCE</scope>
    <source>
        <strain evidence="1">Isolate 7/3/14</strain>
    </source>
</reference>
<dbReference type="InterPro" id="IPR043128">
    <property type="entry name" value="Rev_trsase/Diguanyl_cyclase"/>
</dbReference>
<dbReference type="EMBL" id="LN679149">
    <property type="protein sequence ID" value="CEL61118.1"/>
    <property type="molecule type" value="Genomic_DNA"/>
</dbReference>
<organism evidence="1 3">
    <name type="scientific">Thanatephorus cucumeris (strain AG1-IB / isolate 7/3/14)</name>
    <name type="common">Lettuce bottom rot fungus</name>
    <name type="synonym">Rhizoctonia solani</name>
    <dbReference type="NCBI Taxonomy" id="1108050"/>
    <lineage>
        <taxon>Eukaryota</taxon>
        <taxon>Fungi</taxon>
        <taxon>Dikarya</taxon>
        <taxon>Basidiomycota</taxon>
        <taxon>Agaricomycotina</taxon>
        <taxon>Agaricomycetes</taxon>
        <taxon>Cantharellales</taxon>
        <taxon>Ceratobasidiaceae</taxon>
        <taxon>Rhizoctonia</taxon>
        <taxon>Rhizoctonia solani AG-1</taxon>
    </lineage>
</organism>
<evidence type="ECO:0000313" key="4">
    <source>
        <dbReference type="Proteomes" id="UP000059188"/>
    </source>
</evidence>
<evidence type="ECO:0000313" key="2">
    <source>
        <dbReference type="EMBL" id="CEL61118.1"/>
    </source>
</evidence>
<sequence>MLDGSQPKQGKIWKKAVLIFTYDDQSMTHKFLISPIGEHSAILGINWLEKEAPEINWFSQELSFPVPISEYVAIAQAEEADKSPLKGVLEQYHVYAKVFGKEEFNKLLPHQCYDIGIELTDNRPLDSPLYSMTDTKLVTLKEWLDSELKAGKIRPIKPSISSQVMFVLKKDGSHQLVVDYKCLNNQTKKIVYPLPCLDDLMSKL</sequence>
<dbReference type="InterPro" id="IPR043502">
    <property type="entry name" value="DNA/RNA_pol_sf"/>
</dbReference>
<dbReference type="Proteomes" id="UP000012065">
    <property type="component" value="Unassembled WGS sequence"/>
</dbReference>
<dbReference type="Gene3D" id="3.10.10.10">
    <property type="entry name" value="HIV Type 1 Reverse Transcriptase, subunit A, domain 1"/>
    <property type="match status" value="1"/>
</dbReference>
<protein>
    <submittedName>
        <fullName evidence="1">Similar to pol polyprotein</fullName>
    </submittedName>
</protein>
<name>M5C371_THACB</name>
<proteinExistence type="predicted"/>
<reference evidence="2 4" key="3">
    <citation type="submission" date="2014-11" db="EMBL/GenBank/DDBJ databases">
        <authorList>
            <person name="Wibberg Daniel"/>
        </authorList>
    </citation>
    <scope>NUCLEOTIDE SEQUENCE [LARGE SCALE GENOMIC DNA]</scope>
    <source>
        <strain evidence="2">Rhizoctonia solani AG1-IB 7/3/14</strain>
    </source>
</reference>
<dbReference type="PANTHER" id="PTHR15503">
    <property type="entry name" value="LDOC1 RELATED"/>
    <property type="match status" value="1"/>
</dbReference>
<dbReference type="EMBL" id="CAOJ01012121">
    <property type="protein sequence ID" value="CCO33794.1"/>
    <property type="molecule type" value="Genomic_DNA"/>
</dbReference>
<dbReference type="Proteomes" id="UP000059188">
    <property type="component" value="Unassembled WGS sequence"/>
</dbReference>
<gene>
    <name evidence="1" type="ORF">BN14_07880</name>
    <name evidence="2" type="ORF">RSOLAG1IB_09769</name>
</gene>
<accession>M5C371</accession>
<evidence type="ECO:0000313" key="1">
    <source>
        <dbReference type="EMBL" id="CCO33794.1"/>
    </source>
</evidence>
<dbReference type="PANTHER" id="PTHR15503:SF36">
    <property type="entry name" value="RETROTRANSPOSON GAG-LIKE PROTEIN 5"/>
    <property type="match status" value="1"/>
</dbReference>
<dbReference type="AlphaFoldDB" id="M5C371"/>
<dbReference type="InterPro" id="IPR032567">
    <property type="entry name" value="RTL1-rel"/>
</dbReference>
<dbReference type="HOGENOM" id="CLU_000384_42_2_1"/>
<evidence type="ECO:0000313" key="3">
    <source>
        <dbReference type="Proteomes" id="UP000012065"/>
    </source>
</evidence>
<dbReference type="SUPFAM" id="SSF56672">
    <property type="entry name" value="DNA/RNA polymerases"/>
    <property type="match status" value="1"/>
</dbReference>
<dbReference type="Gene3D" id="3.30.70.270">
    <property type="match status" value="1"/>
</dbReference>